<gene>
    <name evidence="5" type="ORF">HNP49_003469</name>
</gene>
<evidence type="ECO:0000256" key="3">
    <source>
        <dbReference type="SAM" id="SignalP"/>
    </source>
</evidence>
<evidence type="ECO:0000313" key="5">
    <source>
        <dbReference type="EMBL" id="MBB6343271.1"/>
    </source>
</evidence>
<keyword evidence="6" id="KW-1185">Reference proteome</keyword>
<comment type="similarity">
    <text evidence="1">Belongs to the bacterial solute-binding protein 3 family.</text>
</comment>
<dbReference type="InterPro" id="IPR001638">
    <property type="entry name" value="Solute-binding_3/MltF_N"/>
</dbReference>
<evidence type="ECO:0000256" key="2">
    <source>
        <dbReference type="ARBA" id="ARBA00022729"/>
    </source>
</evidence>
<evidence type="ECO:0000313" key="6">
    <source>
        <dbReference type="Proteomes" id="UP000557193"/>
    </source>
</evidence>
<dbReference type="Pfam" id="PF00497">
    <property type="entry name" value="SBP_bac_3"/>
    <property type="match status" value="1"/>
</dbReference>
<sequence length="270" mass="29982">MPQSRTLLLYLLLLASAVEVSQACEKTVRWANDPPYDIPDATQQVRGATSDLMREVLGRMGCKPRFVELPWARGLHNLKKGSLDILPGALITPERETFAYFSQPIHRSPNVLFMSRDAARRFAFNSLGQISHSNFRLGIQIDVTYSREYAELIKQADFKARTLPVSDRKGAWQMLSAGRLDGLIADEVTGLMELQQLGLNQRIVRSPLVVSEEPAVVAFSRKSLQPEFVEQFNAALAAVVADGSYARITQRYLPCTVAAVNLGCRVASSE</sequence>
<feature type="signal peptide" evidence="3">
    <location>
        <begin position="1"/>
        <end position="23"/>
    </location>
</feature>
<accession>A0A7X0BXF8</accession>
<comment type="caution">
    <text evidence="5">The sequence shown here is derived from an EMBL/GenBank/DDBJ whole genome shotgun (WGS) entry which is preliminary data.</text>
</comment>
<dbReference type="AlphaFoldDB" id="A0A7X0BXF8"/>
<name>A0A7X0BXF8_9PSED</name>
<feature type="chain" id="PRO_5030735773" evidence="3">
    <location>
        <begin position="24"/>
        <end position="270"/>
    </location>
</feature>
<proteinExistence type="inferred from homology"/>
<organism evidence="5 6">
    <name type="scientific">Pseudomonas fluvialis</name>
    <dbReference type="NCBI Taxonomy" id="1793966"/>
    <lineage>
        <taxon>Bacteria</taxon>
        <taxon>Pseudomonadati</taxon>
        <taxon>Pseudomonadota</taxon>
        <taxon>Gammaproteobacteria</taxon>
        <taxon>Pseudomonadales</taxon>
        <taxon>Pseudomonadaceae</taxon>
        <taxon>Pseudomonas</taxon>
    </lineage>
</organism>
<dbReference type="Proteomes" id="UP000557193">
    <property type="component" value="Unassembled WGS sequence"/>
</dbReference>
<keyword evidence="2 3" id="KW-0732">Signal</keyword>
<reference evidence="5 6" key="1">
    <citation type="submission" date="2020-08" db="EMBL/GenBank/DDBJ databases">
        <title>Functional genomics of gut bacteria from endangered species of beetles.</title>
        <authorList>
            <person name="Carlos-Shanley C."/>
        </authorList>
    </citation>
    <scope>NUCLEOTIDE SEQUENCE [LARGE SCALE GENOMIC DNA]</scope>
    <source>
        <strain evidence="5 6">S00202</strain>
    </source>
</reference>
<dbReference type="SUPFAM" id="SSF53850">
    <property type="entry name" value="Periplasmic binding protein-like II"/>
    <property type="match status" value="1"/>
</dbReference>
<evidence type="ECO:0000259" key="4">
    <source>
        <dbReference type="SMART" id="SM00062"/>
    </source>
</evidence>
<dbReference type="EMBL" id="JACHLL010000007">
    <property type="protein sequence ID" value="MBB6343271.1"/>
    <property type="molecule type" value="Genomic_DNA"/>
</dbReference>
<protein>
    <submittedName>
        <fullName evidence="5">Polar amino acid transport system substrate-binding protein</fullName>
    </submittedName>
</protein>
<feature type="domain" description="Solute-binding protein family 3/N-terminal" evidence="4">
    <location>
        <begin position="27"/>
        <end position="254"/>
    </location>
</feature>
<dbReference type="PANTHER" id="PTHR35936:SF35">
    <property type="entry name" value="L-CYSTINE-BINDING PROTEIN TCYJ"/>
    <property type="match status" value="1"/>
</dbReference>
<dbReference type="Gene3D" id="3.40.190.10">
    <property type="entry name" value="Periplasmic binding protein-like II"/>
    <property type="match status" value="2"/>
</dbReference>
<evidence type="ECO:0000256" key="1">
    <source>
        <dbReference type="ARBA" id="ARBA00010333"/>
    </source>
</evidence>
<dbReference type="SMART" id="SM00062">
    <property type="entry name" value="PBPb"/>
    <property type="match status" value="1"/>
</dbReference>
<dbReference type="RefSeq" id="WP_184685370.1">
    <property type="nucleotide sequence ID" value="NZ_JACHLL010000007.1"/>
</dbReference>
<dbReference type="PANTHER" id="PTHR35936">
    <property type="entry name" value="MEMBRANE-BOUND LYTIC MUREIN TRANSGLYCOSYLASE F"/>
    <property type="match status" value="1"/>
</dbReference>